<reference evidence="2" key="1">
    <citation type="journal article" date="2017" name="Nature">
        <title>The sunflower genome provides insights into oil metabolism, flowering and Asterid evolution.</title>
        <authorList>
            <person name="Badouin H."/>
            <person name="Gouzy J."/>
            <person name="Grassa C.J."/>
            <person name="Murat F."/>
            <person name="Staton S.E."/>
            <person name="Cottret L."/>
            <person name="Lelandais-Briere C."/>
            <person name="Owens G.L."/>
            <person name="Carrere S."/>
            <person name="Mayjonade B."/>
            <person name="Legrand L."/>
            <person name="Gill N."/>
            <person name="Kane N.C."/>
            <person name="Bowers J.E."/>
            <person name="Hubner S."/>
            <person name="Bellec A."/>
            <person name="Berard A."/>
            <person name="Berges H."/>
            <person name="Blanchet N."/>
            <person name="Boniface M.C."/>
            <person name="Brunel D."/>
            <person name="Catrice O."/>
            <person name="Chaidir N."/>
            <person name="Claudel C."/>
            <person name="Donnadieu C."/>
            <person name="Faraut T."/>
            <person name="Fievet G."/>
            <person name="Helmstetter N."/>
            <person name="King M."/>
            <person name="Knapp S.J."/>
            <person name="Lai Z."/>
            <person name="Le Paslier M.C."/>
            <person name="Lippi Y."/>
            <person name="Lorenzon L."/>
            <person name="Mandel J.R."/>
            <person name="Marage G."/>
            <person name="Marchand G."/>
            <person name="Marquand E."/>
            <person name="Bret-Mestries E."/>
            <person name="Morien E."/>
            <person name="Nambeesan S."/>
            <person name="Nguyen T."/>
            <person name="Pegot-Espagnet P."/>
            <person name="Pouilly N."/>
            <person name="Raftis F."/>
            <person name="Sallet E."/>
            <person name="Schiex T."/>
            <person name="Thomas J."/>
            <person name="Vandecasteele C."/>
            <person name="Vares D."/>
            <person name="Vear F."/>
            <person name="Vautrin S."/>
            <person name="Crespi M."/>
            <person name="Mangin B."/>
            <person name="Burke J.M."/>
            <person name="Salse J."/>
            <person name="Munos S."/>
            <person name="Vincourt P."/>
            <person name="Rieseberg L.H."/>
            <person name="Langlade N.B."/>
        </authorList>
    </citation>
    <scope>NUCLEOTIDE SEQUENCE</scope>
    <source>
        <tissue evidence="2">Leaves</tissue>
    </source>
</reference>
<feature type="compositionally biased region" description="Pro residues" evidence="1">
    <location>
        <begin position="59"/>
        <end position="72"/>
    </location>
</feature>
<evidence type="ECO:0000313" key="2">
    <source>
        <dbReference type="EMBL" id="KAF5776413.1"/>
    </source>
</evidence>
<comment type="caution">
    <text evidence="2">The sequence shown here is derived from an EMBL/GenBank/DDBJ whole genome shotgun (WGS) entry which is preliminary data.</text>
</comment>
<feature type="region of interest" description="Disordered" evidence="1">
    <location>
        <begin position="1"/>
        <end position="38"/>
    </location>
</feature>
<proteinExistence type="predicted"/>
<reference evidence="2" key="2">
    <citation type="submission" date="2020-06" db="EMBL/GenBank/DDBJ databases">
        <title>Helianthus annuus Genome sequencing and assembly Release 2.</title>
        <authorList>
            <person name="Gouzy J."/>
            <person name="Langlade N."/>
            <person name="Munos S."/>
        </authorList>
    </citation>
    <scope>NUCLEOTIDE SEQUENCE</scope>
    <source>
        <tissue evidence="2">Leaves</tissue>
    </source>
</reference>
<feature type="compositionally biased region" description="Polar residues" evidence="1">
    <location>
        <begin position="28"/>
        <end position="38"/>
    </location>
</feature>
<gene>
    <name evidence="2" type="ORF">HanXRQr2_Chr12g0524001</name>
</gene>
<name>A0A9K3HEH8_HELAN</name>
<evidence type="ECO:0000256" key="1">
    <source>
        <dbReference type="SAM" id="MobiDB-lite"/>
    </source>
</evidence>
<dbReference type="Gramene" id="mRNA:HanXRQr2_Chr12g0524001">
    <property type="protein sequence ID" value="CDS:HanXRQr2_Chr12g0524001.1"/>
    <property type="gene ID" value="HanXRQr2_Chr12g0524001"/>
</dbReference>
<dbReference type="EMBL" id="MNCJ02000327">
    <property type="protein sequence ID" value="KAF5776413.1"/>
    <property type="molecule type" value="Genomic_DNA"/>
</dbReference>
<feature type="region of interest" description="Disordered" evidence="1">
    <location>
        <begin position="121"/>
        <end position="144"/>
    </location>
</feature>
<keyword evidence="3" id="KW-1185">Reference proteome</keyword>
<dbReference type="Proteomes" id="UP000215914">
    <property type="component" value="Unassembled WGS sequence"/>
</dbReference>
<feature type="region of interest" description="Disordered" evidence="1">
    <location>
        <begin position="59"/>
        <end position="85"/>
    </location>
</feature>
<accession>A0A9K3HEH8</accession>
<sequence length="172" mass="18994">MGGGYPIPVEPQGPSNHGRSSRRHLNLPDSNPLTSNPEVANPFCPAVFRFPISNPPPMANPPPVANPPPLANLPPVTNAEHDDPFGLTDEELNWAYDYTFAQLQFGGLRIEEGYHRSVANTPILPKYPPPSNPPHVENPSQTQELPSWVEGYETDPGAEYELPLDEEMVWEP</sequence>
<dbReference type="AlphaFoldDB" id="A0A9K3HEH8"/>
<feature type="region of interest" description="Disordered" evidence="1">
    <location>
        <begin position="153"/>
        <end position="172"/>
    </location>
</feature>
<evidence type="ECO:0000313" key="3">
    <source>
        <dbReference type="Proteomes" id="UP000215914"/>
    </source>
</evidence>
<organism evidence="2 3">
    <name type="scientific">Helianthus annuus</name>
    <name type="common">Common sunflower</name>
    <dbReference type="NCBI Taxonomy" id="4232"/>
    <lineage>
        <taxon>Eukaryota</taxon>
        <taxon>Viridiplantae</taxon>
        <taxon>Streptophyta</taxon>
        <taxon>Embryophyta</taxon>
        <taxon>Tracheophyta</taxon>
        <taxon>Spermatophyta</taxon>
        <taxon>Magnoliopsida</taxon>
        <taxon>eudicotyledons</taxon>
        <taxon>Gunneridae</taxon>
        <taxon>Pentapetalae</taxon>
        <taxon>asterids</taxon>
        <taxon>campanulids</taxon>
        <taxon>Asterales</taxon>
        <taxon>Asteraceae</taxon>
        <taxon>Asteroideae</taxon>
        <taxon>Heliantheae alliance</taxon>
        <taxon>Heliantheae</taxon>
        <taxon>Helianthus</taxon>
    </lineage>
</organism>
<protein>
    <submittedName>
        <fullName evidence="2">Uncharacterized protein</fullName>
    </submittedName>
</protein>